<accession>A0A7T5BMU1</accession>
<dbReference type="GO" id="GO:0046933">
    <property type="term" value="F:proton-transporting ATP synthase activity, rotational mechanism"/>
    <property type="evidence" value="ECO:0007669"/>
    <property type="project" value="TreeGrafter"/>
</dbReference>
<dbReference type="AlphaFoldDB" id="A0A7T5BMU1"/>
<dbReference type="PANTHER" id="PTHR11410:SF0">
    <property type="entry name" value="ATP SYNTHASE SUBUNIT A"/>
    <property type="match status" value="1"/>
</dbReference>
<evidence type="ECO:0000256" key="3">
    <source>
        <dbReference type="ARBA" id="ARBA00006810"/>
    </source>
</evidence>
<keyword evidence="15" id="KW-0496">Mitochondrion</keyword>
<dbReference type="InterPro" id="IPR000568">
    <property type="entry name" value="ATP_synth_F0_asu"/>
</dbReference>
<evidence type="ECO:0000256" key="14">
    <source>
        <dbReference type="SAM" id="Phobius"/>
    </source>
</evidence>
<feature type="transmembrane region" description="Helical" evidence="14">
    <location>
        <begin position="20"/>
        <end position="42"/>
    </location>
</feature>
<keyword evidence="6" id="KW-0138">CF(0)</keyword>
<dbReference type="SUPFAM" id="SSF81336">
    <property type="entry name" value="F1F0 ATP synthase subunit A"/>
    <property type="match status" value="1"/>
</dbReference>
<reference evidence="15" key="1">
    <citation type="submission" date="2020-08" db="EMBL/GenBank/DDBJ databases">
        <authorList>
            <person name="Lu H.H."/>
            <person name="He B."/>
            <person name="Huang D.Y."/>
        </authorList>
    </citation>
    <scope>NUCLEOTIDE SEQUENCE</scope>
</reference>
<keyword evidence="9 14" id="KW-1133">Transmembrane helix</keyword>
<geneLocation type="mitochondrion" evidence="15"/>
<evidence type="ECO:0000256" key="2">
    <source>
        <dbReference type="ARBA" id="ARBA00004141"/>
    </source>
</evidence>
<keyword evidence="10" id="KW-0406">Ion transport</keyword>
<keyword evidence="12" id="KW-0066">ATP synthesis</keyword>
<sequence length="222" mass="26224">MMNLFEIFDPSNNNFMSINWSSILLIFMFPSLYWISFNRMFILSKMFFMMIFKEFKLLSTNKYKINIIIFINLLMLILIMNISSLPPFIFNSTSHLFINLSMALPLWLSFLLFMLINKKMKLLAHLTPMNTPFILMNFMVLIELISNIIRPWTLSIRLSANMIAGHLLLTLLGNFISMYSTSMLFPMIIFIQNMLYLLEIFVAMIQAYVFSILSLLYFTENK</sequence>
<dbReference type="GO" id="GO:0005743">
    <property type="term" value="C:mitochondrial inner membrane"/>
    <property type="evidence" value="ECO:0007669"/>
    <property type="project" value="UniProtKB-SubCell"/>
</dbReference>
<keyword evidence="5" id="KW-0813">Transport</keyword>
<evidence type="ECO:0000256" key="7">
    <source>
        <dbReference type="ARBA" id="ARBA00022692"/>
    </source>
</evidence>
<dbReference type="GO" id="GO:0045259">
    <property type="term" value="C:proton-transporting ATP synthase complex"/>
    <property type="evidence" value="ECO:0007669"/>
    <property type="project" value="UniProtKB-KW"/>
</dbReference>
<dbReference type="CDD" id="cd00310">
    <property type="entry name" value="ATP-synt_Fo_a_6"/>
    <property type="match status" value="1"/>
</dbReference>
<protein>
    <recommendedName>
        <fullName evidence="13">ATP synthase subunit a</fullName>
    </recommendedName>
</protein>
<feature type="transmembrane region" description="Helical" evidence="14">
    <location>
        <begin position="129"/>
        <end position="149"/>
    </location>
</feature>
<comment type="subcellular location">
    <subcellularLocation>
        <location evidence="2">Membrane</location>
        <topology evidence="2">Multi-pass membrane protein</topology>
    </subcellularLocation>
    <subcellularLocation>
        <location evidence="13">Mitochondrion inner membrane</location>
        <topology evidence="13">Multi-pass membrane protein</topology>
    </subcellularLocation>
</comment>
<evidence type="ECO:0000256" key="5">
    <source>
        <dbReference type="ARBA" id="ARBA00022448"/>
    </source>
</evidence>
<evidence type="ECO:0000313" key="15">
    <source>
        <dbReference type="EMBL" id="QQD78147.1"/>
    </source>
</evidence>
<dbReference type="Pfam" id="PF00119">
    <property type="entry name" value="ATP-synt_A"/>
    <property type="match status" value="1"/>
</dbReference>
<evidence type="ECO:0000256" key="13">
    <source>
        <dbReference type="RuleBase" id="RU004450"/>
    </source>
</evidence>
<keyword evidence="8" id="KW-0375">Hydrogen ion transport</keyword>
<gene>
    <name evidence="15" type="primary">atp6</name>
</gene>
<dbReference type="InterPro" id="IPR045083">
    <property type="entry name" value="ATP_synth_F0_asu_bact/mt"/>
</dbReference>
<comment type="subunit">
    <text evidence="4">F-type ATPases have 2 components, CF(1) - the catalytic core - and CF(0) - the membrane proton channel. CF(1) has five subunits: alpha(3), beta(3), gamma(1), delta(1), epsilon(1). CF(0) has three main subunits: a, b and c.</text>
</comment>
<keyword evidence="7 14" id="KW-0812">Transmembrane</keyword>
<dbReference type="PANTHER" id="PTHR11410">
    <property type="entry name" value="ATP SYNTHASE SUBUNIT A"/>
    <property type="match status" value="1"/>
</dbReference>
<evidence type="ECO:0000256" key="8">
    <source>
        <dbReference type="ARBA" id="ARBA00022781"/>
    </source>
</evidence>
<dbReference type="InterPro" id="IPR023011">
    <property type="entry name" value="ATP_synth_F0_asu_AS"/>
</dbReference>
<comment type="similarity">
    <text evidence="3">Belongs to the ATPase A chain family.</text>
</comment>
<comment type="function">
    <text evidence="1">Mitochondrial membrane ATP synthase (F(1)F(0) ATP synthase or Complex V) produces ATP from ADP in the presence of a proton gradient across the membrane which is generated by electron transport complexes of the respiratory chain. F-type ATPases consist of two structural domains, F(1) - containing the extramembraneous catalytic core and F(0) - containing the membrane proton channel, linked together by a central stalk and a peripheral stalk. During catalysis, ATP synthesis in the catalytic domain of F(1) is coupled via a rotary mechanism of the central stalk subunits to proton translocation. Key component of the proton channel; it may play a direct role in the translocation of protons across the membrane.</text>
</comment>
<feature type="transmembrane region" description="Helical" evidence="14">
    <location>
        <begin position="63"/>
        <end position="84"/>
    </location>
</feature>
<evidence type="ECO:0000256" key="6">
    <source>
        <dbReference type="ARBA" id="ARBA00022547"/>
    </source>
</evidence>
<keyword evidence="11 14" id="KW-0472">Membrane</keyword>
<evidence type="ECO:0000256" key="12">
    <source>
        <dbReference type="ARBA" id="ARBA00023310"/>
    </source>
</evidence>
<name>A0A7T5BMU1_9HYME</name>
<reference evidence="15" key="2">
    <citation type="journal article" date="2021" name="Insects">
        <title>Comparative Mitogenomic Analysis of Two Cuckoo Bees (Apoidea: Anthophila: Megachilidae) with Phylogenetic Implications.</title>
        <authorList>
            <person name="Lu H."/>
            <person name="He B."/>
            <person name="Hao Y."/>
            <person name="Zhou Z."/>
            <person name="Su C."/>
            <person name="Huang D."/>
        </authorList>
    </citation>
    <scope>NUCLEOTIDE SEQUENCE</scope>
</reference>
<evidence type="ECO:0000256" key="10">
    <source>
        <dbReference type="ARBA" id="ARBA00023065"/>
    </source>
</evidence>
<feature type="transmembrane region" description="Helical" evidence="14">
    <location>
        <begin position="96"/>
        <end position="117"/>
    </location>
</feature>
<feature type="transmembrane region" description="Helical" evidence="14">
    <location>
        <begin position="196"/>
        <end position="218"/>
    </location>
</feature>
<dbReference type="EMBL" id="MT898425">
    <property type="protein sequence ID" value="QQD78147.1"/>
    <property type="molecule type" value="Genomic_DNA"/>
</dbReference>
<dbReference type="PROSITE" id="PS00449">
    <property type="entry name" value="ATPASE_A"/>
    <property type="match status" value="1"/>
</dbReference>
<dbReference type="GeneID" id="65341360"/>
<evidence type="ECO:0000256" key="9">
    <source>
        <dbReference type="ARBA" id="ARBA00022989"/>
    </source>
</evidence>
<evidence type="ECO:0000256" key="1">
    <source>
        <dbReference type="ARBA" id="ARBA00002070"/>
    </source>
</evidence>
<dbReference type="RefSeq" id="YP_010131886.1">
    <property type="nucleotide sequence ID" value="NC_056369.1"/>
</dbReference>
<dbReference type="InterPro" id="IPR035908">
    <property type="entry name" value="F0_ATP_A_sf"/>
</dbReference>
<dbReference type="Gene3D" id="1.20.120.220">
    <property type="entry name" value="ATP synthase, F0 complex, subunit A"/>
    <property type="match status" value="1"/>
</dbReference>
<organism evidence="15">
    <name type="scientific">Coelioxys fenestrata</name>
    <dbReference type="NCBI Taxonomy" id="621226"/>
    <lineage>
        <taxon>Eukaryota</taxon>
        <taxon>Metazoa</taxon>
        <taxon>Ecdysozoa</taxon>
        <taxon>Arthropoda</taxon>
        <taxon>Hexapoda</taxon>
        <taxon>Insecta</taxon>
        <taxon>Pterygota</taxon>
        <taxon>Neoptera</taxon>
        <taxon>Endopterygota</taxon>
        <taxon>Hymenoptera</taxon>
        <taxon>Apocrita</taxon>
        <taxon>Aculeata</taxon>
        <taxon>Apoidea</taxon>
        <taxon>Anthophila</taxon>
        <taxon>Megachilidae</taxon>
        <taxon>Megachilinae</taxon>
        <taxon>Coelioxys</taxon>
    </lineage>
</organism>
<evidence type="ECO:0000256" key="4">
    <source>
        <dbReference type="ARBA" id="ARBA00011648"/>
    </source>
</evidence>
<dbReference type="PRINTS" id="PR00123">
    <property type="entry name" value="ATPASEA"/>
</dbReference>
<dbReference type="NCBIfam" id="TIGR01131">
    <property type="entry name" value="ATP_synt_6_or_A"/>
    <property type="match status" value="1"/>
</dbReference>
<evidence type="ECO:0000256" key="11">
    <source>
        <dbReference type="ARBA" id="ARBA00023136"/>
    </source>
</evidence>
<proteinExistence type="inferred from homology"/>